<dbReference type="RefSeq" id="WP_161975300.1">
    <property type="nucleotide sequence ID" value="NZ_BIFR01000001.1"/>
</dbReference>
<evidence type="ECO:0000256" key="6">
    <source>
        <dbReference type="SAM" id="Phobius"/>
    </source>
</evidence>
<evidence type="ECO:0000259" key="7">
    <source>
        <dbReference type="Pfam" id="PF04893"/>
    </source>
</evidence>
<feature type="compositionally biased region" description="Polar residues" evidence="5">
    <location>
        <begin position="17"/>
        <end position="29"/>
    </location>
</feature>
<name>A0A401ZWY8_9CHLR</name>
<sequence>MSQDPQLPNSEDKVQNPYETPQNPYQQAPTPGGTGASYASPQSNYGYNIPPQSTAGRVFNGNEYDPNAQIPLTPLPLGVALKQLPKQYARILFHPSARTFDGELRKASWDIVWVQLLIYALVSSVLYGITYSIRTTFDTLFITHSVSSPASLFGMGAFFGIIEAIAFIFLIPLGFFASVGIYYLIAKAFKGQGTFLVQSYATLLYTVPTSLVVAIASLLFAFIPIAGTLLVSAISFPISIYTIVLNVFQIQSTHRLSGGKATAVVLIPVGIGILLAIVLVVILFVFLFALMSHLPHSTTY</sequence>
<dbReference type="GO" id="GO:0016020">
    <property type="term" value="C:membrane"/>
    <property type="evidence" value="ECO:0007669"/>
    <property type="project" value="UniProtKB-SubCell"/>
</dbReference>
<comment type="caution">
    <text evidence="8">The sequence shown here is derived from an EMBL/GenBank/DDBJ whole genome shotgun (WGS) entry which is preliminary data.</text>
</comment>
<reference evidence="9" key="1">
    <citation type="submission" date="2018-12" db="EMBL/GenBank/DDBJ databases">
        <title>Tengunoibacter tsumagoiensis gen. nov., sp. nov., Dictyobacter kobayashii sp. nov., D. alpinus sp. nov., and D. joshuensis sp. nov. and description of Dictyobacteraceae fam. nov. within the order Ktedonobacterales isolated from Tengu-no-mugimeshi.</title>
        <authorList>
            <person name="Wang C.M."/>
            <person name="Zheng Y."/>
            <person name="Sakai Y."/>
            <person name="Toyoda A."/>
            <person name="Minakuchi Y."/>
            <person name="Abe K."/>
            <person name="Yokota A."/>
            <person name="Yabe S."/>
        </authorList>
    </citation>
    <scope>NUCLEOTIDE SEQUENCE [LARGE SCALE GENOMIC DNA]</scope>
    <source>
        <strain evidence="9">Uno3</strain>
    </source>
</reference>
<keyword evidence="2 6" id="KW-0812">Transmembrane</keyword>
<feature type="transmembrane region" description="Helical" evidence="6">
    <location>
        <begin position="261"/>
        <end position="290"/>
    </location>
</feature>
<dbReference type="AlphaFoldDB" id="A0A401ZWY8"/>
<evidence type="ECO:0000256" key="4">
    <source>
        <dbReference type="ARBA" id="ARBA00023136"/>
    </source>
</evidence>
<organism evidence="8 9">
    <name type="scientific">Tengunoibacter tsumagoiensis</name>
    <dbReference type="NCBI Taxonomy" id="2014871"/>
    <lineage>
        <taxon>Bacteria</taxon>
        <taxon>Bacillati</taxon>
        <taxon>Chloroflexota</taxon>
        <taxon>Ktedonobacteria</taxon>
        <taxon>Ktedonobacterales</taxon>
        <taxon>Dictyobacteraceae</taxon>
        <taxon>Tengunoibacter</taxon>
    </lineage>
</organism>
<dbReference type="InterPro" id="IPR006977">
    <property type="entry name" value="Yip1_dom"/>
</dbReference>
<feature type="domain" description="Yip1" evidence="7">
    <location>
        <begin position="90"/>
        <end position="278"/>
    </location>
</feature>
<feature type="transmembrane region" description="Helical" evidence="6">
    <location>
        <begin position="229"/>
        <end position="249"/>
    </location>
</feature>
<proteinExistence type="predicted"/>
<feature type="transmembrane region" description="Helical" evidence="6">
    <location>
        <begin position="111"/>
        <end position="133"/>
    </location>
</feature>
<evidence type="ECO:0000313" key="8">
    <source>
        <dbReference type="EMBL" id="GCE11332.1"/>
    </source>
</evidence>
<gene>
    <name evidence="8" type="ORF">KTT_11910</name>
</gene>
<dbReference type="Pfam" id="PF04893">
    <property type="entry name" value="Yip1"/>
    <property type="match status" value="1"/>
</dbReference>
<protein>
    <recommendedName>
        <fullName evidence="7">Yip1 domain-containing protein</fullName>
    </recommendedName>
</protein>
<feature type="region of interest" description="Disordered" evidence="5">
    <location>
        <begin position="1"/>
        <end position="60"/>
    </location>
</feature>
<dbReference type="Proteomes" id="UP000287352">
    <property type="component" value="Unassembled WGS sequence"/>
</dbReference>
<evidence type="ECO:0000313" key="9">
    <source>
        <dbReference type="Proteomes" id="UP000287352"/>
    </source>
</evidence>
<keyword evidence="4 6" id="KW-0472">Membrane</keyword>
<evidence type="ECO:0000256" key="3">
    <source>
        <dbReference type="ARBA" id="ARBA00022989"/>
    </source>
</evidence>
<feature type="transmembrane region" description="Helical" evidence="6">
    <location>
        <begin position="153"/>
        <end position="185"/>
    </location>
</feature>
<comment type="subcellular location">
    <subcellularLocation>
        <location evidence="1">Membrane</location>
        <topology evidence="1">Multi-pass membrane protein</topology>
    </subcellularLocation>
</comment>
<keyword evidence="3 6" id="KW-1133">Transmembrane helix</keyword>
<feature type="compositionally biased region" description="Polar residues" evidence="5">
    <location>
        <begin position="37"/>
        <end position="55"/>
    </location>
</feature>
<evidence type="ECO:0000256" key="1">
    <source>
        <dbReference type="ARBA" id="ARBA00004141"/>
    </source>
</evidence>
<evidence type="ECO:0000256" key="5">
    <source>
        <dbReference type="SAM" id="MobiDB-lite"/>
    </source>
</evidence>
<dbReference type="EMBL" id="BIFR01000001">
    <property type="protein sequence ID" value="GCE11332.1"/>
    <property type="molecule type" value="Genomic_DNA"/>
</dbReference>
<keyword evidence="9" id="KW-1185">Reference proteome</keyword>
<accession>A0A401ZWY8</accession>
<evidence type="ECO:0000256" key="2">
    <source>
        <dbReference type="ARBA" id="ARBA00022692"/>
    </source>
</evidence>
<feature type="transmembrane region" description="Helical" evidence="6">
    <location>
        <begin position="197"/>
        <end position="223"/>
    </location>
</feature>